<name>A0A8D8HTC7_CULPI</name>
<dbReference type="EMBL" id="HBUE01221898">
    <property type="protein sequence ID" value="CAG6540041.1"/>
    <property type="molecule type" value="Transcribed_RNA"/>
</dbReference>
<dbReference type="EMBL" id="HBUE01328558">
    <property type="protein sequence ID" value="CAG6592108.1"/>
    <property type="molecule type" value="Transcribed_RNA"/>
</dbReference>
<reference evidence="1" key="1">
    <citation type="submission" date="2021-05" db="EMBL/GenBank/DDBJ databases">
        <authorList>
            <person name="Alioto T."/>
            <person name="Alioto T."/>
            <person name="Gomez Garrido J."/>
        </authorList>
    </citation>
    <scope>NUCLEOTIDE SEQUENCE</scope>
</reference>
<protein>
    <submittedName>
        <fullName evidence="1">(northern house mosquito) hypothetical protein</fullName>
    </submittedName>
</protein>
<dbReference type="AlphaFoldDB" id="A0A8D8HTC7"/>
<accession>A0A8D8HTC7</accession>
<proteinExistence type="predicted"/>
<sequence length="145" mass="16328">MPDCRRQSPDFRASRSFTQASLLKPTQKTQCWPATIAAALHQQLRRSCRIAPHATFLTADRVVGPSTAAIANLTEPARRTTNTRTCVCERCWIVEATPSALRWCKPTPIRGNDRQLGLLREFPARICKDCCQTSRTFPTRKSPET</sequence>
<organism evidence="1">
    <name type="scientific">Culex pipiens</name>
    <name type="common">House mosquito</name>
    <dbReference type="NCBI Taxonomy" id="7175"/>
    <lineage>
        <taxon>Eukaryota</taxon>
        <taxon>Metazoa</taxon>
        <taxon>Ecdysozoa</taxon>
        <taxon>Arthropoda</taxon>
        <taxon>Hexapoda</taxon>
        <taxon>Insecta</taxon>
        <taxon>Pterygota</taxon>
        <taxon>Neoptera</taxon>
        <taxon>Endopterygota</taxon>
        <taxon>Diptera</taxon>
        <taxon>Nematocera</taxon>
        <taxon>Culicoidea</taxon>
        <taxon>Culicidae</taxon>
        <taxon>Culicinae</taxon>
        <taxon>Culicini</taxon>
        <taxon>Culex</taxon>
        <taxon>Culex</taxon>
    </lineage>
</organism>
<evidence type="ECO:0000313" key="1">
    <source>
        <dbReference type="EMBL" id="CAG6540041.1"/>
    </source>
</evidence>